<dbReference type="Pfam" id="PF01551">
    <property type="entry name" value="Peptidase_M23"/>
    <property type="match status" value="1"/>
</dbReference>
<dbReference type="Proteomes" id="UP000714817">
    <property type="component" value="Unassembled WGS sequence"/>
</dbReference>
<evidence type="ECO:0000313" key="2">
    <source>
        <dbReference type="EMBL" id="MCA9302379.1"/>
    </source>
</evidence>
<protein>
    <submittedName>
        <fullName evidence="2">M23 family metallopeptidase</fullName>
    </submittedName>
</protein>
<reference evidence="2" key="1">
    <citation type="submission" date="2020-04" db="EMBL/GenBank/DDBJ databases">
        <authorList>
            <person name="Zhang T."/>
        </authorList>
    </citation>
    <scope>NUCLEOTIDE SEQUENCE</scope>
    <source>
        <strain evidence="2">HKST-UBA80</strain>
    </source>
</reference>
<sequence>MNLKYPVDHTKYIIFQEFGNDNTNNQTRKEFYTVFDNKHPGVDFLTPVGVTVRASFEGIVVRKEFHKGMGNVIGIRNGNIVALYAHLKDFSVELGDIVKQKQDVGHSGETGSACILPHLHFELRDISKNSLKEMVFKPEFLSEVSLYSEHFYYTVNNTNTQKTLAKLSVLYFGTTKYWMNIAQFNKLSQSQDEDLQNGKKLLIPNY</sequence>
<reference evidence="2" key="2">
    <citation type="journal article" date="2021" name="Microbiome">
        <title>Successional dynamics and alternative stable states in a saline activated sludge microbial community over 9 years.</title>
        <authorList>
            <person name="Wang Y."/>
            <person name="Ye J."/>
            <person name="Ju F."/>
            <person name="Liu L."/>
            <person name="Boyd J.A."/>
            <person name="Deng Y."/>
            <person name="Parks D.H."/>
            <person name="Jiang X."/>
            <person name="Yin X."/>
            <person name="Woodcroft B.J."/>
            <person name="Tyson G.W."/>
            <person name="Hugenholtz P."/>
            <person name="Polz M.F."/>
            <person name="Zhang T."/>
        </authorList>
    </citation>
    <scope>NUCLEOTIDE SEQUENCE</scope>
    <source>
        <strain evidence="2">HKST-UBA80</strain>
    </source>
</reference>
<dbReference type="AlphaFoldDB" id="A0A955E1S4"/>
<dbReference type="PANTHER" id="PTHR21666">
    <property type="entry name" value="PEPTIDASE-RELATED"/>
    <property type="match status" value="1"/>
</dbReference>
<dbReference type="InterPro" id="IPR016047">
    <property type="entry name" value="M23ase_b-sheet_dom"/>
</dbReference>
<dbReference type="EMBL" id="JAGQNY010000013">
    <property type="protein sequence ID" value="MCA9302379.1"/>
    <property type="molecule type" value="Genomic_DNA"/>
</dbReference>
<evidence type="ECO:0000259" key="1">
    <source>
        <dbReference type="Pfam" id="PF01551"/>
    </source>
</evidence>
<organism evidence="2 3">
    <name type="scientific">candidate division WWE3 bacterium</name>
    <dbReference type="NCBI Taxonomy" id="2053526"/>
    <lineage>
        <taxon>Bacteria</taxon>
        <taxon>Katanobacteria</taxon>
    </lineage>
</organism>
<proteinExistence type="predicted"/>
<evidence type="ECO:0000313" key="3">
    <source>
        <dbReference type="Proteomes" id="UP000714817"/>
    </source>
</evidence>
<dbReference type="CDD" id="cd12797">
    <property type="entry name" value="M23_peptidase"/>
    <property type="match status" value="1"/>
</dbReference>
<dbReference type="InterPro" id="IPR050570">
    <property type="entry name" value="Cell_wall_metabolism_enzyme"/>
</dbReference>
<feature type="domain" description="M23ase beta-sheet core" evidence="1">
    <location>
        <begin position="38"/>
        <end position="125"/>
    </location>
</feature>
<comment type="caution">
    <text evidence="2">The sequence shown here is derived from an EMBL/GenBank/DDBJ whole genome shotgun (WGS) entry which is preliminary data.</text>
</comment>
<accession>A0A955E1S4</accession>
<gene>
    <name evidence="2" type="ORF">KDA10_03425</name>
</gene>
<name>A0A955E1S4_UNCKA</name>
<dbReference type="GO" id="GO:0004222">
    <property type="term" value="F:metalloendopeptidase activity"/>
    <property type="evidence" value="ECO:0007669"/>
    <property type="project" value="TreeGrafter"/>
</dbReference>
<dbReference type="SUPFAM" id="SSF51261">
    <property type="entry name" value="Duplicated hybrid motif"/>
    <property type="match status" value="1"/>
</dbReference>
<dbReference type="Gene3D" id="2.70.70.10">
    <property type="entry name" value="Glucose Permease (Domain IIA)"/>
    <property type="match status" value="1"/>
</dbReference>
<dbReference type="InterPro" id="IPR011055">
    <property type="entry name" value="Dup_hybrid_motif"/>
</dbReference>
<dbReference type="PANTHER" id="PTHR21666:SF270">
    <property type="entry name" value="MUREIN HYDROLASE ACTIVATOR ENVC"/>
    <property type="match status" value="1"/>
</dbReference>